<proteinExistence type="predicted"/>
<dbReference type="KEGG" id="pdis:D8B20_20470"/>
<name>A0A518XJE3_9GAMM</name>
<dbReference type="Proteomes" id="UP000319411">
    <property type="component" value="Plasmid unnamed2"/>
</dbReference>
<organism evidence="1 2">
    <name type="scientific">Candidatus Pantoea soli</name>
    <dbReference type="NCBI Taxonomy" id="3098669"/>
    <lineage>
        <taxon>Bacteria</taxon>
        <taxon>Pseudomonadati</taxon>
        <taxon>Pseudomonadota</taxon>
        <taxon>Gammaproteobacteria</taxon>
        <taxon>Enterobacterales</taxon>
        <taxon>Erwiniaceae</taxon>
        <taxon>Pantoea</taxon>
    </lineage>
</organism>
<geneLocation type="plasmid" evidence="1 2">
    <name>unnamed2</name>
</geneLocation>
<evidence type="ECO:0000313" key="2">
    <source>
        <dbReference type="Proteomes" id="UP000319411"/>
    </source>
</evidence>
<protein>
    <submittedName>
        <fullName evidence="1">Uncharacterized protein</fullName>
    </submittedName>
</protein>
<gene>
    <name evidence="1" type="ORF">D8B20_20470</name>
</gene>
<keyword evidence="1" id="KW-0614">Plasmid</keyword>
<dbReference type="AlphaFoldDB" id="A0A518XJE3"/>
<accession>A0A518XJE3</accession>
<evidence type="ECO:0000313" key="1">
    <source>
        <dbReference type="EMBL" id="QDY44305.1"/>
    </source>
</evidence>
<keyword evidence="2" id="KW-1185">Reference proteome</keyword>
<dbReference type="EMBL" id="CP032704">
    <property type="protein sequence ID" value="QDY44305.1"/>
    <property type="molecule type" value="Genomic_DNA"/>
</dbReference>
<sequence>MHWIDITTAEPGLNELILVPDGIWDREAIYMGNRKVKYVTSTTKRSSKGSLILYWRLPTPDGD</sequence>
<reference evidence="1 2" key="1">
    <citation type="submission" date="2018-10" db="EMBL/GenBank/DDBJ databases">
        <title>Genome Sequencing of Pantoea dispersa DSM 32899.</title>
        <authorList>
            <person name="Nawrath M."/>
            <person name="Ottenheim C."/>
            <person name="Wilm A."/>
            <person name="Zimmermann W."/>
            <person name="Wu J.C."/>
        </authorList>
    </citation>
    <scope>NUCLEOTIDE SEQUENCE [LARGE SCALE GENOMIC DNA]</scope>
    <source>
        <strain evidence="1 2">DSM 32899</strain>
        <plasmid evidence="1 2">unnamed2</plasmid>
    </source>
</reference>